<protein>
    <submittedName>
        <fullName evidence="2">Type IV pilus modification protein PilV</fullName>
    </submittedName>
</protein>
<dbReference type="InterPro" id="IPR013362">
    <property type="entry name" value="Pilus_4_PilV"/>
</dbReference>
<accession>K2JCE0</accession>
<keyword evidence="3" id="KW-1185">Reference proteome</keyword>
<name>K2JCE0_9GAMM</name>
<evidence type="ECO:0000313" key="2">
    <source>
        <dbReference type="EMBL" id="EKE68269.1"/>
    </source>
</evidence>
<evidence type="ECO:0000313" key="3">
    <source>
        <dbReference type="Proteomes" id="UP000006755"/>
    </source>
</evidence>
<dbReference type="AlphaFoldDB" id="K2JCE0"/>
<feature type="domain" description="Type IV pilin Tt1218-like" evidence="1">
    <location>
        <begin position="19"/>
        <end position="90"/>
    </location>
</feature>
<comment type="caution">
    <text evidence="2">The sequence shown here is derived from an EMBL/GenBank/DDBJ whole genome shotgun (WGS) entry which is preliminary data.</text>
</comment>
<dbReference type="InterPro" id="IPR054402">
    <property type="entry name" value="Tt1218-like_dom"/>
</dbReference>
<dbReference type="STRING" id="745411.B3C1_17217"/>
<gene>
    <name evidence="2" type="ORF">B3C1_17217</name>
</gene>
<sequence length="164" mass="17353">MEVLVALVVLSFGILGAVAMQLAAKRGSFGALERTQAMSLANDYIERARSNPLTIASYAGTMGYGQTVAVASKCARAAVCDSAALAAWDKYQWHQELQGIRTKEGNASIPLLQNAVGCVSVANNLMTVTLSWEGIQATSDGAIDGNCGTASTRRRQLQVKSVVW</sequence>
<dbReference type="NCBIfam" id="TIGR02523">
    <property type="entry name" value="type_IV_pilV"/>
    <property type="match status" value="1"/>
</dbReference>
<evidence type="ECO:0000259" key="1">
    <source>
        <dbReference type="Pfam" id="PF22150"/>
    </source>
</evidence>
<reference evidence="2 3" key="1">
    <citation type="journal article" date="2012" name="J. Bacteriol.">
        <title>Genome Sequence of Gallaecimonas xiamenensis Type Strain 3-C-1.</title>
        <authorList>
            <person name="Lai Q."/>
            <person name="Wang L."/>
            <person name="Wang W."/>
            <person name="Shao Z."/>
        </authorList>
    </citation>
    <scope>NUCLEOTIDE SEQUENCE [LARGE SCALE GENOMIC DNA]</scope>
    <source>
        <strain evidence="2 3">3-C-1</strain>
    </source>
</reference>
<dbReference type="Proteomes" id="UP000006755">
    <property type="component" value="Unassembled WGS sequence"/>
</dbReference>
<dbReference type="eggNOG" id="COG4967">
    <property type="taxonomic scope" value="Bacteria"/>
</dbReference>
<proteinExistence type="predicted"/>
<dbReference type="Pfam" id="PF22150">
    <property type="entry name" value="Tt1218-like"/>
    <property type="match status" value="1"/>
</dbReference>
<dbReference type="EMBL" id="AMRI01000032">
    <property type="protein sequence ID" value="EKE68269.1"/>
    <property type="molecule type" value="Genomic_DNA"/>
</dbReference>
<organism evidence="2 3">
    <name type="scientific">Gallaecimonas xiamenensis 3-C-1</name>
    <dbReference type="NCBI Taxonomy" id="745411"/>
    <lineage>
        <taxon>Bacteria</taxon>
        <taxon>Pseudomonadati</taxon>
        <taxon>Pseudomonadota</taxon>
        <taxon>Gammaproteobacteria</taxon>
        <taxon>Enterobacterales</taxon>
        <taxon>Gallaecimonadaceae</taxon>
        <taxon>Gallaecimonas</taxon>
    </lineage>
</organism>